<feature type="transmembrane region" description="Helical" evidence="9">
    <location>
        <begin position="37"/>
        <end position="60"/>
    </location>
</feature>
<evidence type="ECO:0000256" key="6">
    <source>
        <dbReference type="ARBA" id="ARBA00023034"/>
    </source>
</evidence>
<dbReference type="InterPro" id="IPR018011">
    <property type="entry name" value="Carb_sulfotrans_8-10"/>
</dbReference>
<dbReference type="GO" id="GO:0016051">
    <property type="term" value="P:carbohydrate biosynthetic process"/>
    <property type="evidence" value="ECO:0007669"/>
    <property type="project" value="InterPro"/>
</dbReference>
<evidence type="ECO:0000313" key="11">
    <source>
        <dbReference type="Proteomes" id="UP000230750"/>
    </source>
</evidence>
<dbReference type="Proteomes" id="UP000230750">
    <property type="component" value="Unassembled WGS sequence"/>
</dbReference>
<gene>
    <name evidence="10" type="ORF">BSL78_23494</name>
</gene>
<keyword evidence="9" id="KW-0735">Signal-anchor</keyword>
<keyword evidence="7 9" id="KW-0472">Membrane</keyword>
<dbReference type="Pfam" id="PF03567">
    <property type="entry name" value="Sulfotransfer_2"/>
    <property type="match status" value="1"/>
</dbReference>
<dbReference type="EMBL" id="MRZV01001215">
    <property type="protein sequence ID" value="PIK39659.1"/>
    <property type="molecule type" value="Genomic_DNA"/>
</dbReference>
<dbReference type="InterPro" id="IPR005331">
    <property type="entry name" value="Sulfotransferase"/>
</dbReference>
<dbReference type="GO" id="GO:0008146">
    <property type="term" value="F:sulfotransferase activity"/>
    <property type="evidence" value="ECO:0007669"/>
    <property type="project" value="InterPro"/>
</dbReference>
<dbReference type="GO" id="GO:0000139">
    <property type="term" value="C:Golgi membrane"/>
    <property type="evidence" value="ECO:0007669"/>
    <property type="project" value="UniProtKB-SubCell"/>
</dbReference>
<keyword evidence="3 9" id="KW-0808">Transferase</keyword>
<evidence type="ECO:0000256" key="2">
    <source>
        <dbReference type="ARBA" id="ARBA00006339"/>
    </source>
</evidence>
<reference evidence="10 11" key="1">
    <citation type="journal article" date="2017" name="PLoS Biol.">
        <title>The sea cucumber genome provides insights into morphological evolution and visceral regeneration.</title>
        <authorList>
            <person name="Zhang X."/>
            <person name="Sun L."/>
            <person name="Yuan J."/>
            <person name="Sun Y."/>
            <person name="Gao Y."/>
            <person name="Zhang L."/>
            <person name="Li S."/>
            <person name="Dai H."/>
            <person name="Hamel J.F."/>
            <person name="Liu C."/>
            <person name="Yu Y."/>
            <person name="Liu S."/>
            <person name="Lin W."/>
            <person name="Guo K."/>
            <person name="Jin S."/>
            <person name="Xu P."/>
            <person name="Storey K.B."/>
            <person name="Huan P."/>
            <person name="Zhang T."/>
            <person name="Zhou Y."/>
            <person name="Zhang J."/>
            <person name="Lin C."/>
            <person name="Li X."/>
            <person name="Xing L."/>
            <person name="Huo D."/>
            <person name="Sun M."/>
            <person name="Wang L."/>
            <person name="Mercier A."/>
            <person name="Li F."/>
            <person name="Yang H."/>
            <person name="Xiang J."/>
        </authorList>
    </citation>
    <scope>NUCLEOTIDE SEQUENCE [LARGE SCALE GENOMIC DNA]</scope>
    <source>
        <strain evidence="10">Shaxun</strain>
        <tissue evidence="10">Muscle</tissue>
    </source>
</reference>
<dbReference type="AlphaFoldDB" id="A0A2G8JVB6"/>
<dbReference type="EC" id="2.8.2.-" evidence="9"/>
<dbReference type="OrthoDB" id="2019940at2759"/>
<proteinExistence type="inferred from homology"/>
<evidence type="ECO:0000313" key="10">
    <source>
        <dbReference type="EMBL" id="PIK39659.1"/>
    </source>
</evidence>
<name>A0A2G8JVB6_STIJA</name>
<keyword evidence="11" id="KW-1185">Reference proteome</keyword>
<evidence type="ECO:0000256" key="9">
    <source>
        <dbReference type="RuleBase" id="RU364020"/>
    </source>
</evidence>
<comment type="similarity">
    <text evidence="2 9">Belongs to the sulfotransferase 2 family.</text>
</comment>
<evidence type="ECO:0000256" key="7">
    <source>
        <dbReference type="ARBA" id="ARBA00023136"/>
    </source>
</evidence>
<keyword evidence="6 9" id="KW-0333">Golgi apparatus</keyword>
<comment type="subcellular location">
    <subcellularLocation>
        <location evidence="1 9">Golgi apparatus membrane</location>
        <topology evidence="1 9">Single-pass type II membrane protein</topology>
    </subcellularLocation>
</comment>
<evidence type="ECO:0000256" key="3">
    <source>
        <dbReference type="ARBA" id="ARBA00022679"/>
    </source>
</evidence>
<evidence type="ECO:0000256" key="8">
    <source>
        <dbReference type="ARBA" id="ARBA00023180"/>
    </source>
</evidence>
<dbReference type="PANTHER" id="PTHR12137">
    <property type="entry name" value="CARBOHYDRATE SULFOTRANSFERASE"/>
    <property type="match status" value="1"/>
</dbReference>
<dbReference type="STRING" id="307972.A0A2G8JVB6"/>
<evidence type="ECO:0000256" key="4">
    <source>
        <dbReference type="ARBA" id="ARBA00022692"/>
    </source>
</evidence>
<keyword evidence="9" id="KW-0119">Carbohydrate metabolism</keyword>
<organism evidence="10 11">
    <name type="scientific">Stichopus japonicus</name>
    <name type="common">Sea cucumber</name>
    <dbReference type="NCBI Taxonomy" id="307972"/>
    <lineage>
        <taxon>Eukaryota</taxon>
        <taxon>Metazoa</taxon>
        <taxon>Echinodermata</taxon>
        <taxon>Eleutherozoa</taxon>
        <taxon>Echinozoa</taxon>
        <taxon>Holothuroidea</taxon>
        <taxon>Aspidochirotacea</taxon>
        <taxon>Aspidochirotida</taxon>
        <taxon>Stichopodidae</taxon>
        <taxon>Apostichopus</taxon>
    </lineage>
</organism>
<evidence type="ECO:0000256" key="5">
    <source>
        <dbReference type="ARBA" id="ARBA00022989"/>
    </source>
</evidence>
<evidence type="ECO:0000256" key="1">
    <source>
        <dbReference type="ARBA" id="ARBA00004323"/>
    </source>
</evidence>
<keyword evidence="4 9" id="KW-0812">Transmembrane</keyword>
<protein>
    <recommendedName>
        <fullName evidence="9">Carbohydrate sulfotransferase</fullName>
        <ecNumber evidence="9">2.8.2.-</ecNumber>
    </recommendedName>
</protein>
<dbReference type="PANTHER" id="PTHR12137:SF54">
    <property type="entry name" value="CARBOHYDRATE SULFOTRANSFERASE"/>
    <property type="match status" value="1"/>
</dbReference>
<keyword evidence="8 9" id="KW-0325">Glycoprotein</keyword>
<sequence length="412" mass="47701">MGAAILLVCRNLWRLIISDSSYSLSGMKVFGRYRQRWCVVGVVMTVFITCTIYMATHAVFDADVDLTPPRSVHGPIYPWDKHYRGPLANYDGDPSKEKAEDIIANGVKVQVEAKKEDKAAPQPDKKVPVDFVSEQKAVQLNRHKQLEDTCKKYPQLHIGAINVDTQRHILVNEKHKLLYCFVPKVGCSNWKRVLMKLVGKSNKPLAEITSDEAHYKHGMRRLQAYKPEDQKKMLETYTKFVYARNPFVRILSAYKNKYGDVVMYRKETYFHQFAKKMIKKYRENPSQRALETGENATWTEFVKYLTDPAKNYFDDHWEEMFKLCSPCKIKYDYIGHLETIGADAKYMLDTLGLSSQVEYPSPKTSHPTNSTSTFENSFSELTIAQLKGLWQIYQKDFELFGYEKPDFLPSTV</sequence>
<keyword evidence="5 9" id="KW-1133">Transmembrane helix</keyword>
<comment type="caution">
    <text evidence="10">The sequence shown here is derived from an EMBL/GenBank/DDBJ whole genome shotgun (WGS) entry which is preliminary data.</text>
</comment>
<accession>A0A2G8JVB6</accession>